<name>A0AA86IPN2_9ENTR</name>
<evidence type="ECO:0000313" key="7">
    <source>
        <dbReference type="EMBL" id="BCU55220.1"/>
    </source>
</evidence>
<evidence type="ECO:0000256" key="3">
    <source>
        <dbReference type="ARBA" id="ARBA00022723"/>
    </source>
</evidence>
<evidence type="ECO:0000256" key="2">
    <source>
        <dbReference type="ARBA" id="ARBA00008770"/>
    </source>
</evidence>
<evidence type="ECO:0000256" key="4">
    <source>
        <dbReference type="ARBA" id="ARBA00022801"/>
    </source>
</evidence>
<dbReference type="NCBIfam" id="TIGR01484">
    <property type="entry name" value="HAD-SF-IIB"/>
    <property type="match status" value="1"/>
</dbReference>
<dbReference type="GO" id="GO:0005992">
    <property type="term" value="P:trehalose biosynthetic process"/>
    <property type="evidence" value="ECO:0007669"/>
    <property type="project" value="InterPro"/>
</dbReference>
<evidence type="ECO:0000256" key="6">
    <source>
        <dbReference type="RuleBase" id="RU361117"/>
    </source>
</evidence>
<evidence type="ECO:0000256" key="5">
    <source>
        <dbReference type="ARBA" id="ARBA00022842"/>
    </source>
</evidence>
<dbReference type="AlphaFoldDB" id="A0AA86IPN2"/>
<dbReference type="InterPro" id="IPR036412">
    <property type="entry name" value="HAD-like_sf"/>
</dbReference>
<dbReference type="EC" id="3.1.3.12" evidence="6"/>
<gene>
    <name evidence="7" type="primary">otsB</name>
    <name evidence="7" type="ORF">ENKO_18140</name>
</gene>
<keyword evidence="5 6" id="KW-0460">Magnesium</keyword>
<dbReference type="Proteomes" id="UP000682928">
    <property type="component" value="Chromosome"/>
</dbReference>
<evidence type="ECO:0000256" key="1">
    <source>
        <dbReference type="ARBA" id="ARBA00005199"/>
    </source>
</evidence>
<dbReference type="InterPro" id="IPR023214">
    <property type="entry name" value="HAD_sf"/>
</dbReference>
<dbReference type="InterPro" id="IPR003337">
    <property type="entry name" value="Trehalose_PPase"/>
</dbReference>
<organism evidence="7 8">
    <name type="scientific">Enterobacter kobei</name>
    <dbReference type="NCBI Taxonomy" id="208224"/>
    <lineage>
        <taxon>Bacteria</taxon>
        <taxon>Pseudomonadati</taxon>
        <taxon>Pseudomonadota</taxon>
        <taxon>Gammaproteobacteria</taxon>
        <taxon>Enterobacterales</taxon>
        <taxon>Enterobacteriaceae</taxon>
        <taxon>Enterobacter</taxon>
        <taxon>Enterobacter cloacae complex</taxon>
    </lineage>
</organism>
<comment type="function">
    <text evidence="6">Removes the phosphate from trehalose 6-phosphate to produce free trehalose.</text>
</comment>
<dbReference type="SUPFAM" id="SSF56784">
    <property type="entry name" value="HAD-like"/>
    <property type="match status" value="1"/>
</dbReference>
<dbReference type="PANTHER" id="PTHR43768:SF3">
    <property type="entry name" value="TREHALOSE 6-PHOSPHATE PHOSPHATASE"/>
    <property type="match status" value="1"/>
</dbReference>
<dbReference type="Gene3D" id="3.40.50.1000">
    <property type="entry name" value="HAD superfamily/HAD-like"/>
    <property type="match status" value="1"/>
</dbReference>
<dbReference type="InterPro" id="IPR044651">
    <property type="entry name" value="OTSB-like"/>
</dbReference>
<dbReference type="RefSeq" id="WP_088218875.1">
    <property type="nucleotide sequence ID" value="NZ_AP024590.1"/>
</dbReference>
<evidence type="ECO:0000313" key="8">
    <source>
        <dbReference type="Proteomes" id="UP000682928"/>
    </source>
</evidence>
<dbReference type="Gene3D" id="3.30.70.1020">
    <property type="entry name" value="Trehalose-6-phosphate phosphatase related protein, domain 2"/>
    <property type="match status" value="1"/>
</dbReference>
<dbReference type="EMBL" id="AP024590">
    <property type="protein sequence ID" value="BCU55220.1"/>
    <property type="molecule type" value="Genomic_DNA"/>
</dbReference>
<dbReference type="InterPro" id="IPR006379">
    <property type="entry name" value="HAD-SF_hydro_IIB"/>
</dbReference>
<proteinExistence type="inferred from homology"/>
<protein>
    <recommendedName>
        <fullName evidence="6">Trehalose 6-phosphate phosphatase</fullName>
        <ecNumber evidence="6">3.1.3.12</ecNumber>
    </recommendedName>
</protein>
<dbReference type="NCBIfam" id="NF007560">
    <property type="entry name" value="PRK10187.1"/>
    <property type="match status" value="1"/>
</dbReference>
<dbReference type="GO" id="GO:0000287">
    <property type="term" value="F:magnesium ion binding"/>
    <property type="evidence" value="ECO:0007669"/>
    <property type="project" value="UniProtKB-ARBA"/>
</dbReference>
<comment type="cofactor">
    <cofactor evidence="6">
        <name>Mg(2+)</name>
        <dbReference type="ChEBI" id="CHEBI:18420"/>
    </cofactor>
</comment>
<dbReference type="Pfam" id="PF02358">
    <property type="entry name" value="Trehalose_PPase"/>
    <property type="match status" value="1"/>
</dbReference>
<keyword evidence="3 6" id="KW-0479">Metal-binding</keyword>
<reference evidence="7" key="1">
    <citation type="submission" date="2021-04" db="EMBL/GenBank/DDBJ databases">
        <title>Difference and commonality of drug resistance evolution in various bacteria. and drug sensitivity profiles.</title>
        <authorList>
            <person name="Maeda T."/>
            <person name="Shibai A."/>
            <person name="Kawada K."/>
            <person name="Kotani H."/>
            <person name="Tarusawa Y."/>
            <person name="Tanabe K."/>
            <person name="Furusawa C."/>
        </authorList>
    </citation>
    <scope>NUCLEOTIDE SEQUENCE</scope>
    <source>
        <strain evidence="7">JCM 8580</strain>
    </source>
</reference>
<dbReference type="PANTHER" id="PTHR43768">
    <property type="entry name" value="TREHALOSE 6-PHOSPHATE PHOSPHATASE"/>
    <property type="match status" value="1"/>
</dbReference>
<dbReference type="CDD" id="cd01627">
    <property type="entry name" value="HAD_TPP"/>
    <property type="match status" value="1"/>
</dbReference>
<sequence length="269" mass="29629">MADQLTVPPIFSGNFAFFFDLDGTLADIKPHPDQVAIPARVRDQLHQLAEMNHGAVALVSGRSMHELDALASPYRFPLAGVHGAERRDNNGEHHVVTLPPELVKQIELELIAGLDGLEGTELEAKGMAFALHYRQAMHHEEAIYALAQALEAKHEELALQPGKCVVELKPRGISKGAAIDAFMQEPPFAGRTPVFLGDDLTDEQGFKVVNRQGGVTIKVGLGDTQAKWRLDGVSAVHQWLEQMIDHQLQQEKLALTNRRDGYESLSRSI</sequence>
<keyword evidence="4 6" id="KW-0378">Hydrolase</keyword>
<accession>A0AA86IPN2</accession>
<dbReference type="GO" id="GO:0004805">
    <property type="term" value="F:trehalose-phosphatase activity"/>
    <property type="evidence" value="ECO:0007669"/>
    <property type="project" value="UniProtKB-EC"/>
</dbReference>
<dbReference type="NCBIfam" id="TIGR00685">
    <property type="entry name" value="T6PP"/>
    <property type="match status" value="1"/>
</dbReference>
<comment type="catalytic activity">
    <reaction evidence="6">
        <text>alpha,alpha-trehalose 6-phosphate + H2O = alpha,alpha-trehalose + phosphate</text>
        <dbReference type="Rhea" id="RHEA:23420"/>
        <dbReference type="ChEBI" id="CHEBI:15377"/>
        <dbReference type="ChEBI" id="CHEBI:16551"/>
        <dbReference type="ChEBI" id="CHEBI:43474"/>
        <dbReference type="ChEBI" id="CHEBI:58429"/>
        <dbReference type="EC" id="3.1.3.12"/>
    </reaction>
</comment>
<comment type="pathway">
    <text evidence="1 6">Glycan biosynthesis; trehalose biosynthesis.</text>
</comment>
<comment type="similarity">
    <text evidence="2 6">Belongs to the trehalose phosphatase family.</text>
</comment>